<dbReference type="SMART" id="SM00564">
    <property type="entry name" value="PQQ"/>
    <property type="match status" value="6"/>
</dbReference>
<dbReference type="GeneID" id="56037878"/>
<dbReference type="RefSeq" id="WP_179268708.1">
    <property type="nucleotide sequence ID" value="NZ_CP058579.1"/>
</dbReference>
<dbReference type="InterPro" id="IPR015943">
    <property type="entry name" value="WD40/YVTN_repeat-like_dom_sf"/>
</dbReference>
<dbReference type="SUPFAM" id="SSF50998">
    <property type="entry name" value="Quinoprotein alcohol dehydrogenase-like"/>
    <property type="match status" value="2"/>
</dbReference>
<feature type="domain" description="Pyrrolo-quinoline quinone repeat" evidence="2">
    <location>
        <begin position="204"/>
        <end position="303"/>
    </location>
</feature>
<dbReference type="InterPro" id="IPR011047">
    <property type="entry name" value="Quinoprotein_ADH-like_sf"/>
</dbReference>
<dbReference type="KEGG" id="halu:HUG12_10425"/>
<reference evidence="3 4" key="1">
    <citation type="submission" date="2020-06" db="EMBL/GenBank/DDBJ databases">
        <title>NJ-3-1, isolated from saline soil.</title>
        <authorList>
            <person name="Cui H.L."/>
            <person name="Shi X."/>
        </authorList>
    </citation>
    <scope>NUCLEOTIDE SEQUENCE [LARGE SCALE GENOMIC DNA]</scope>
    <source>
        <strain evidence="3 4">NJ-3-1</strain>
    </source>
</reference>
<dbReference type="PROSITE" id="PS51257">
    <property type="entry name" value="PROKAR_LIPOPROTEIN"/>
    <property type="match status" value="1"/>
</dbReference>
<dbReference type="InterPro" id="IPR002372">
    <property type="entry name" value="PQQ_rpt_dom"/>
</dbReference>
<sequence>MVSRRTALRLAGAGLVGLAGCTDRRGAGTPTATESDAPDETTPGGGTPGDGTPDDPNRNTDVELEGATPAWARVLGEDLSTDPAYADGHVAVVVGTTAYGLDAATGETAWTFESPVSPGGDYGRPTATLAAHDGVLYALVGVSVGTGAHDHVLHALTPSGEERWTYESGIGGFHELVGFGDGAAVLGTSDDAVGGPDSGGHATIAVDLAAGRERWRTETADVLGGTVGDDVAVVRVNGAVDCLALATGERRFRFAPAVDGRISASAVGGGRVFAGLLRYEGDGPTAYALSAEDGTEDWTVDGTVVTSLRYLDDLYVGGEHVVRYGPDGTERWRYDGGGLVADVPFYDDALYTNSGSRVVAVDRQDGRELWGTAATDLAIPRARDGDAVVSSDGQARTVFAHSAGDGIERWRATLPDEYPPTPAAGGDGAYLATVGGDLVMVPL</sequence>
<evidence type="ECO:0000313" key="4">
    <source>
        <dbReference type="Proteomes" id="UP000509626"/>
    </source>
</evidence>
<dbReference type="Pfam" id="PF13360">
    <property type="entry name" value="PQQ_2"/>
    <property type="match status" value="3"/>
</dbReference>
<dbReference type="InterPro" id="IPR018391">
    <property type="entry name" value="PQQ_b-propeller_rpt"/>
</dbReference>
<evidence type="ECO:0000256" key="1">
    <source>
        <dbReference type="SAM" id="MobiDB-lite"/>
    </source>
</evidence>
<dbReference type="Gene3D" id="2.130.10.10">
    <property type="entry name" value="YVTN repeat-like/Quinoprotein amine dehydrogenase"/>
    <property type="match status" value="1"/>
</dbReference>
<dbReference type="EMBL" id="CP058579">
    <property type="protein sequence ID" value="QLG62123.1"/>
    <property type="molecule type" value="Genomic_DNA"/>
</dbReference>
<feature type="domain" description="Pyrrolo-quinoline quinone repeat" evidence="2">
    <location>
        <begin position="66"/>
        <end position="167"/>
    </location>
</feature>
<accession>A0A7D5QGC4</accession>
<name>A0A7D5QGC4_9EURY</name>
<dbReference type="Proteomes" id="UP000509626">
    <property type="component" value="Chromosome"/>
</dbReference>
<evidence type="ECO:0000313" key="3">
    <source>
        <dbReference type="EMBL" id="QLG62123.1"/>
    </source>
</evidence>
<organism evidence="3 4">
    <name type="scientific">Halorarum salinum</name>
    <dbReference type="NCBI Taxonomy" id="2743089"/>
    <lineage>
        <taxon>Archaea</taxon>
        <taxon>Methanobacteriati</taxon>
        <taxon>Methanobacteriota</taxon>
        <taxon>Stenosarchaea group</taxon>
        <taxon>Halobacteria</taxon>
        <taxon>Halobacteriales</taxon>
        <taxon>Haloferacaceae</taxon>
        <taxon>Halorarum</taxon>
    </lineage>
</organism>
<gene>
    <name evidence="3" type="ORF">HUG12_10425</name>
</gene>
<dbReference type="PANTHER" id="PTHR34512">
    <property type="entry name" value="CELL SURFACE PROTEIN"/>
    <property type="match status" value="1"/>
</dbReference>
<feature type="domain" description="Pyrrolo-quinoline quinone repeat" evidence="2">
    <location>
        <begin position="319"/>
        <end position="441"/>
    </location>
</feature>
<proteinExistence type="predicted"/>
<feature type="region of interest" description="Disordered" evidence="1">
    <location>
        <begin position="19"/>
        <end position="62"/>
    </location>
</feature>
<dbReference type="Gene3D" id="2.40.128.630">
    <property type="match status" value="2"/>
</dbReference>
<protein>
    <submittedName>
        <fullName evidence="3">PQQ-like beta-propeller repeat protein</fullName>
    </submittedName>
</protein>
<keyword evidence="4" id="KW-1185">Reference proteome</keyword>
<evidence type="ECO:0000259" key="2">
    <source>
        <dbReference type="Pfam" id="PF13360"/>
    </source>
</evidence>
<dbReference type="AlphaFoldDB" id="A0A7D5QGC4"/>
<dbReference type="OrthoDB" id="8638at2157"/>
<dbReference type="PANTHER" id="PTHR34512:SF30">
    <property type="entry name" value="OUTER MEMBRANE PROTEIN ASSEMBLY FACTOR BAMB"/>
    <property type="match status" value="1"/>
</dbReference>